<accession>A0AAD5DT73</accession>
<feature type="chain" id="PRO_5042083962" evidence="2">
    <location>
        <begin position="28"/>
        <end position="411"/>
    </location>
</feature>
<dbReference type="EMBL" id="JADXDR010000042">
    <property type="protein sequence ID" value="KAI7843222.1"/>
    <property type="molecule type" value="Genomic_DNA"/>
</dbReference>
<feature type="region of interest" description="Disordered" evidence="1">
    <location>
        <begin position="207"/>
        <end position="228"/>
    </location>
</feature>
<protein>
    <submittedName>
        <fullName evidence="3">Uncharacterized protein</fullName>
    </submittedName>
</protein>
<dbReference type="Proteomes" id="UP001205105">
    <property type="component" value="Unassembled WGS sequence"/>
</dbReference>
<reference evidence="3" key="1">
    <citation type="submission" date="2020-11" db="EMBL/GenBank/DDBJ databases">
        <title>Chlorella ohadii genome sequencing and assembly.</title>
        <authorList>
            <person name="Murik O."/>
            <person name="Treves H."/>
            <person name="Kedem I."/>
            <person name="Shotland Y."/>
            <person name="Kaplan A."/>
        </authorList>
    </citation>
    <scope>NUCLEOTIDE SEQUENCE</scope>
    <source>
        <strain evidence="3">1</strain>
    </source>
</reference>
<sequence length="411" mass="40345">MAQAGEQPQRWALLGLLLLQLLSFALIASQHATIQQLRGEAAPASRGRRLLQAGQPGATAASTIASLPSSLVAFEGGRIVFKSHVVIQPSQAAVDAVYGTGTFRASQPALQIDQALLSGGGAGSAVADAAAAPAIATQSPTQPVSLQGPLTANTVTASTLQTTAGGALMSGAAVVAGSLQTTGAAAVLSGGSLTCSLVTAEVLQTTDASAPPEQPANGTAGGAPQQQRGVTISGGLVSAAALQGDTVSSTGALQAASLDVGSGSITAGSLSTQRITATGGTVTAGTLLAQNLAVSQKLTATDMTLKGDAMFESDLEVQGITTLGRKAGTQPVLNVLGTARTAVLQTTTATIAGQTSTKSLVVQTTTNAVGATTIGNLVVNQGVEVKGALAAQKCGCASMVQQLQSTPAGTR</sequence>
<evidence type="ECO:0000256" key="1">
    <source>
        <dbReference type="SAM" id="MobiDB-lite"/>
    </source>
</evidence>
<proteinExistence type="predicted"/>
<gene>
    <name evidence="3" type="ORF">COHA_003202</name>
</gene>
<comment type="caution">
    <text evidence="3">The sequence shown here is derived from an EMBL/GenBank/DDBJ whole genome shotgun (WGS) entry which is preliminary data.</text>
</comment>
<dbReference type="AlphaFoldDB" id="A0AAD5DT73"/>
<evidence type="ECO:0000313" key="3">
    <source>
        <dbReference type="EMBL" id="KAI7843222.1"/>
    </source>
</evidence>
<organism evidence="3 4">
    <name type="scientific">Chlorella ohadii</name>
    <dbReference type="NCBI Taxonomy" id="2649997"/>
    <lineage>
        <taxon>Eukaryota</taxon>
        <taxon>Viridiplantae</taxon>
        <taxon>Chlorophyta</taxon>
        <taxon>core chlorophytes</taxon>
        <taxon>Trebouxiophyceae</taxon>
        <taxon>Chlorellales</taxon>
        <taxon>Chlorellaceae</taxon>
        <taxon>Chlorella clade</taxon>
        <taxon>Chlorella</taxon>
    </lineage>
</organism>
<keyword evidence="4" id="KW-1185">Reference proteome</keyword>
<keyword evidence="2" id="KW-0732">Signal</keyword>
<name>A0AAD5DT73_9CHLO</name>
<evidence type="ECO:0000313" key="4">
    <source>
        <dbReference type="Proteomes" id="UP001205105"/>
    </source>
</evidence>
<feature type="signal peptide" evidence="2">
    <location>
        <begin position="1"/>
        <end position="27"/>
    </location>
</feature>
<evidence type="ECO:0000256" key="2">
    <source>
        <dbReference type="SAM" id="SignalP"/>
    </source>
</evidence>